<dbReference type="AlphaFoldDB" id="A0A8J2IDY2"/>
<name>A0A8J2IDY2_FUSEQ</name>
<evidence type="ECO:0000313" key="1">
    <source>
        <dbReference type="EMBL" id="CAG7555183.1"/>
    </source>
</evidence>
<protein>
    <submittedName>
        <fullName evidence="1">Uncharacterized protein</fullName>
    </submittedName>
</protein>
<proteinExistence type="predicted"/>
<organism evidence="1 2">
    <name type="scientific">Fusarium equiseti</name>
    <name type="common">Fusarium scirpi</name>
    <dbReference type="NCBI Taxonomy" id="61235"/>
    <lineage>
        <taxon>Eukaryota</taxon>
        <taxon>Fungi</taxon>
        <taxon>Dikarya</taxon>
        <taxon>Ascomycota</taxon>
        <taxon>Pezizomycotina</taxon>
        <taxon>Sordariomycetes</taxon>
        <taxon>Hypocreomycetidae</taxon>
        <taxon>Hypocreales</taxon>
        <taxon>Nectriaceae</taxon>
        <taxon>Fusarium</taxon>
        <taxon>Fusarium incarnatum-equiseti species complex</taxon>
    </lineage>
</organism>
<sequence length="146" mass="16719">MKDSDLFAVDSNIAGINYLGTLQCPSDLASTLDSLFERIQDAWEPSWSRNDTATVALFRDNKVKTINDLIRFFPMIKGLNDIAKDIKTQLDPFNELLPRMDYTKFAISTIQEQNKLASMEFGDIEQELGIDQNEDNREVFDKLYAI</sequence>
<comment type="caution">
    <text evidence="1">The sequence shown here is derived from an EMBL/GenBank/DDBJ whole genome shotgun (WGS) entry which is preliminary data.</text>
</comment>
<dbReference type="Proteomes" id="UP000693738">
    <property type="component" value="Unassembled WGS sequence"/>
</dbReference>
<accession>A0A8J2IDY2</accession>
<gene>
    <name evidence="1" type="ORF">FEQUK3_LOCUS897</name>
</gene>
<dbReference type="EMBL" id="CAJSTJ010000044">
    <property type="protein sequence ID" value="CAG7555183.1"/>
    <property type="molecule type" value="Genomic_DNA"/>
</dbReference>
<reference evidence="1" key="1">
    <citation type="submission" date="2021-05" db="EMBL/GenBank/DDBJ databases">
        <authorList>
            <person name="Khan N."/>
        </authorList>
    </citation>
    <scope>NUCLEOTIDE SEQUENCE</scope>
</reference>
<evidence type="ECO:0000313" key="2">
    <source>
        <dbReference type="Proteomes" id="UP000693738"/>
    </source>
</evidence>